<feature type="transmembrane region" description="Helical" evidence="17">
    <location>
        <begin position="423"/>
        <end position="446"/>
    </location>
</feature>
<evidence type="ECO:0000256" key="14">
    <source>
        <dbReference type="ARBA" id="ARBA00023137"/>
    </source>
</evidence>
<keyword evidence="8 17" id="KW-0812">Transmembrane</keyword>
<gene>
    <name evidence="21" type="ORF">C9J27_22035</name>
</gene>
<evidence type="ECO:0000256" key="9">
    <source>
        <dbReference type="ARBA" id="ARBA00022741"/>
    </source>
</evidence>
<evidence type="ECO:0000256" key="17">
    <source>
        <dbReference type="SAM" id="Phobius"/>
    </source>
</evidence>
<keyword evidence="12 17" id="KW-1133">Transmembrane helix</keyword>
<evidence type="ECO:0000256" key="8">
    <source>
        <dbReference type="ARBA" id="ARBA00022692"/>
    </source>
</evidence>
<feature type="coiled-coil region" evidence="16">
    <location>
        <begin position="190"/>
        <end position="217"/>
    </location>
</feature>
<comment type="subcellular location">
    <subcellularLocation>
        <location evidence="1">Cell inner membrane</location>
        <topology evidence="1">Multi-pass membrane protein</topology>
    </subcellularLocation>
</comment>
<keyword evidence="13 17" id="KW-0472">Membrane</keyword>
<evidence type="ECO:0000256" key="11">
    <source>
        <dbReference type="ARBA" id="ARBA00022840"/>
    </source>
</evidence>
<comment type="catalytic activity">
    <reaction evidence="15">
        <text>L-tyrosyl-[protein] + ATP = O-phospho-L-tyrosyl-[protein] + ADP + H(+)</text>
        <dbReference type="Rhea" id="RHEA:10596"/>
        <dbReference type="Rhea" id="RHEA-COMP:10136"/>
        <dbReference type="Rhea" id="RHEA-COMP:20101"/>
        <dbReference type="ChEBI" id="CHEBI:15378"/>
        <dbReference type="ChEBI" id="CHEBI:30616"/>
        <dbReference type="ChEBI" id="CHEBI:46858"/>
        <dbReference type="ChEBI" id="CHEBI:61978"/>
        <dbReference type="ChEBI" id="CHEBI:456216"/>
        <dbReference type="EC" id="2.7.10.2"/>
    </reaction>
</comment>
<evidence type="ECO:0000256" key="15">
    <source>
        <dbReference type="ARBA" id="ARBA00051245"/>
    </source>
</evidence>
<evidence type="ECO:0000256" key="13">
    <source>
        <dbReference type="ARBA" id="ARBA00023136"/>
    </source>
</evidence>
<keyword evidence="9" id="KW-0547">Nucleotide-binding</keyword>
<dbReference type="GO" id="GO:0004715">
    <property type="term" value="F:non-membrane spanning protein tyrosine kinase activity"/>
    <property type="evidence" value="ECO:0007669"/>
    <property type="project" value="UniProtKB-EC"/>
</dbReference>
<dbReference type="RefSeq" id="WP_107290054.1">
    <property type="nucleotide sequence ID" value="NZ_PYNF01000032.1"/>
</dbReference>
<keyword evidence="5" id="KW-1003">Cell membrane</keyword>
<dbReference type="Pfam" id="PF13614">
    <property type="entry name" value="AAA_31"/>
    <property type="match status" value="1"/>
</dbReference>
<dbReference type="CDD" id="cd05387">
    <property type="entry name" value="BY-kinase"/>
    <property type="match status" value="1"/>
</dbReference>
<proteinExistence type="inferred from homology"/>
<dbReference type="Proteomes" id="UP000241426">
    <property type="component" value="Unassembled WGS sequence"/>
</dbReference>
<keyword evidence="7" id="KW-0808">Transferase</keyword>
<dbReference type="Pfam" id="PF13807">
    <property type="entry name" value="GNVR"/>
    <property type="match status" value="1"/>
</dbReference>
<feature type="domain" description="AAA" evidence="19">
    <location>
        <begin position="520"/>
        <end position="647"/>
    </location>
</feature>
<dbReference type="GO" id="GO:0005524">
    <property type="term" value="F:ATP binding"/>
    <property type="evidence" value="ECO:0007669"/>
    <property type="project" value="UniProtKB-KW"/>
</dbReference>
<organism evidence="21 22">
    <name type="scientific">Photobacterium kishitanii</name>
    <dbReference type="NCBI Taxonomy" id="318456"/>
    <lineage>
        <taxon>Bacteria</taxon>
        <taxon>Pseudomonadati</taxon>
        <taxon>Pseudomonadota</taxon>
        <taxon>Gammaproteobacteria</taxon>
        <taxon>Vibrionales</taxon>
        <taxon>Vibrionaceae</taxon>
        <taxon>Photobacterium</taxon>
    </lineage>
</organism>
<feature type="domain" description="Polysaccharide chain length determinant N-terminal" evidence="18">
    <location>
        <begin position="15"/>
        <end position="106"/>
    </location>
</feature>
<dbReference type="AlphaFoldDB" id="A0A2T3KC54"/>
<comment type="similarity">
    <text evidence="3">Belongs to the etk/wzc family.</text>
</comment>
<keyword evidence="16" id="KW-0175">Coiled coil</keyword>
<feature type="transmembrane region" description="Helical" evidence="17">
    <location>
        <begin position="29"/>
        <end position="48"/>
    </location>
</feature>
<comment type="similarity">
    <text evidence="2">Belongs to the CpsD/CapB family.</text>
</comment>
<dbReference type="EC" id="2.7.10.2" evidence="4"/>
<keyword evidence="11" id="KW-0067">ATP-binding</keyword>
<evidence type="ECO:0000259" key="20">
    <source>
        <dbReference type="Pfam" id="PF13807"/>
    </source>
</evidence>
<keyword evidence="6" id="KW-0997">Cell inner membrane</keyword>
<evidence type="ECO:0000256" key="1">
    <source>
        <dbReference type="ARBA" id="ARBA00004429"/>
    </source>
</evidence>
<evidence type="ECO:0000313" key="22">
    <source>
        <dbReference type="Proteomes" id="UP000241426"/>
    </source>
</evidence>
<dbReference type="GO" id="GO:0005886">
    <property type="term" value="C:plasma membrane"/>
    <property type="evidence" value="ECO:0007669"/>
    <property type="project" value="UniProtKB-SubCell"/>
</dbReference>
<dbReference type="PANTHER" id="PTHR32309">
    <property type="entry name" value="TYROSINE-PROTEIN KINASE"/>
    <property type="match status" value="1"/>
</dbReference>
<dbReference type="InterPro" id="IPR050445">
    <property type="entry name" value="Bact_polysacc_biosynth/exp"/>
</dbReference>
<evidence type="ECO:0000259" key="19">
    <source>
        <dbReference type="Pfam" id="PF13614"/>
    </source>
</evidence>
<dbReference type="InterPro" id="IPR003856">
    <property type="entry name" value="LPS_length_determ_N"/>
</dbReference>
<keyword evidence="14" id="KW-0829">Tyrosine-protein kinase</keyword>
<dbReference type="InterPro" id="IPR032807">
    <property type="entry name" value="GNVR"/>
</dbReference>
<evidence type="ECO:0000256" key="10">
    <source>
        <dbReference type="ARBA" id="ARBA00022777"/>
    </source>
</evidence>
<dbReference type="EMBL" id="PYNF01000032">
    <property type="protein sequence ID" value="PSU92854.1"/>
    <property type="molecule type" value="Genomic_DNA"/>
</dbReference>
<evidence type="ECO:0000259" key="18">
    <source>
        <dbReference type="Pfam" id="PF02706"/>
    </source>
</evidence>
<dbReference type="SUPFAM" id="SSF52540">
    <property type="entry name" value="P-loop containing nucleoside triphosphate hydrolases"/>
    <property type="match status" value="1"/>
</dbReference>
<feature type="coiled-coil region" evidence="16">
    <location>
        <begin position="281"/>
        <end position="336"/>
    </location>
</feature>
<evidence type="ECO:0000256" key="5">
    <source>
        <dbReference type="ARBA" id="ARBA00022475"/>
    </source>
</evidence>
<feature type="domain" description="Tyrosine-protein kinase G-rich" evidence="20">
    <location>
        <begin position="371"/>
        <end position="442"/>
    </location>
</feature>
<evidence type="ECO:0000313" key="21">
    <source>
        <dbReference type="EMBL" id="PSU92854.1"/>
    </source>
</evidence>
<dbReference type="PANTHER" id="PTHR32309:SF13">
    <property type="entry name" value="FERRIC ENTEROBACTIN TRANSPORT PROTEIN FEPE"/>
    <property type="match status" value="1"/>
</dbReference>
<keyword evidence="10" id="KW-0418">Kinase</keyword>
<dbReference type="Pfam" id="PF02706">
    <property type="entry name" value="Wzz"/>
    <property type="match status" value="1"/>
</dbReference>
<sequence length="698" mass="77534">MSSLFVEEGSKLESTIDFSRLLKSTKKNWWKILAFAVVVTGTAVPFILKLTPKYEAYATVLLKAELTNPTTFEKVVDFDSTRKEYYETQYQLLKSRRVISQVVDDLKLYQDQEFIGKKPVKDDTLAKQKERSIQYVLKHMTISPVRKTQLVEVGFESTTAKDAAAVANDIVKVFVNYSVEDNRDASLNVSSLLETEVDDLNHQLKAKEANLNAFLKKEGLITFRGVDGFQTEQLSLLTDNLATATAQRVNLEALYKTVAAYKKQGFNALAAIPDVSRHPQMENLRQMIIEQKTQLADLENRYGPKYEKVIQARSQLVVLQRQANNLINQIAEGIKEQYQASVVKQNQLQAAVDKRTGAFQLLGEKKTKYNNMMDDISQTRTLYNQLLQRQNETQLSGQFSEPTAKAIDSAIVPLKPTKPNKKLLIVVVAIMSLLIAILFVIVMAALNNKVMSINEIKRRLGLDTLGEIKSYSQYITPSLVLGNSAQFATLDEASLGIRSQLLLLNTEAKMLAVTSATAQEGKSLVSTLVAKAMAIDTKVLLVDMDLRHSSITQSLGCTNEKGLTDILYKNVALNDAIVNHHGVDVLPIGSDITRSPLIVLTHQKLAELCAELRQNYDYIIIDTPAITDAKDAILISQLTDAVLFVVASNNNSSNVSLSALNQLKQYQVNVLGCVLNKVDSKLLESNENLTPSSKGVIL</sequence>
<protein>
    <recommendedName>
        <fullName evidence="4">non-specific protein-tyrosine kinase</fullName>
        <ecNumber evidence="4">2.7.10.2</ecNumber>
    </recommendedName>
</protein>
<evidence type="ECO:0000256" key="12">
    <source>
        <dbReference type="ARBA" id="ARBA00022989"/>
    </source>
</evidence>
<reference evidence="21 22" key="1">
    <citation type="submission" date="2018-01" db="EMBL/GenBank/DDBJ databases">
        <title>Whole genome sequencing of Histamine producing bacteria.</title>
        <authorList>
            <person name="Butler K."/>
        </authorList>
    </citation>
    <scope>NUCLEOTIDE SEQUENCE [LARGE SCALE GENOMIC DNA]</scope>
    <source>
        <strain evidence="21 22">FS-7.2</strain>
    </source>
</reference>
<dbReference type="NCBIfam" id="TIGR01007">
    <property type="entry name" value="eps_fam"/>
    <property type="match status" value="1"/>
</dbReference>
<evidence type="ECO:0000256" key="2">
    <source>
        <dbReference type="ARBA" id="ARBA00007316"/>
    </source>
</evidence>
<dbReference type="InterPro" id="IPR025669">
    <property type="entry name" value="AAA_dom"/>
</dbReference>
<name>A0A2T3KC54_9GAMM</name>
<evidence type="ECO:0000256" key="16">
    <source>
        <dbReference type="SAM" id="Coils"/>
    </source>
</evidence>
<dbReference type="InterPro" id="IPR005702">
    <property type="entry name" value="Wzc-like_C"/>
</dbReference>
<evidence type="ECO:0000256" key="7">
    <source>
        <dbReference type="ARBA" id="ARBA00022679"/>
    </source>
</evidence>
<dbReference type="InterPro" id="IPR027417">
    <property type="entry name" value="P-loop_NTPase"/>
</dbReference>
<comment type="caution">
    <text evidence="21">The sequence shown here is derived from an EMBL/GenBank/DDBJ whole genome shotgun (WGS) entry which is preliminary data.</text>
</comment>
<evidence type="ECO:0000256" key="3">
    <source>
        <dbReference type="ARBA" id="ARBA00008883"/>
    </source>
</evidence>
<evidence type="ECO:0000256" key="4">
    <source>
        <dbReference type="ARBA" id="ARBA00011903"/>
    </source>
</evidence>
<evidence type="ECO:0000256" key="6">
    <source>
        <dbReference type="ARBA" id="ARBA00022519"/>
    </source>
</evidence>
<accession>A0A2T3KC54</accession>
<dbReference type="Gene3D" id="3.40.50.300">
    <property type="entry name" value="P-loop containing nucleotide triphosphate hydrolases"/>
    <property type="match status" value="1"/>
</dbReference>